<dbReference type="Proteomes" id="UP000075714">
    <property type="component" value="Unassembled WGS sequence"/>
</dbReference>
<comment type="caution">
    <text evidence="3">The sequence shown here is derived from an EMBL/GenBank/DDBJ whole genome shotgun (WGS) entry which is preliminary data.</text>
</comment>
<dbReference type="EMBL" id="LSYV01000008">
    <property type="protein sequence ID" value="KXZ53395.1"/>
    <property type="molecule type" value="Genomic_DNA"/>
</dbReference>
<reference evidence="4" key="1">
    <citation type="journal article" date="2016" name="Nat. Commun.">
        <title>The Gonium pectorale genome demonstrates co-option of cell cycle regulation during the evolution of multicellularity.</title>
        <authorList>
            <person name="Hanschen E.R."/>
            <person name="Marriage T.N."/>
            <person name="Ferris P.J."/>
            <person name="Hamaji T."/>
            <person name="Toyoda A."/>
            <person name="Fujiyama A."/>
            <person name="Neme R."/>
            <person name="Noguchi H."/>
            <person name="Minakuchi Y."/>
            <person name="Suzuki M."/>
            <person name="Kawai-Toyooka H."/>
            <person name="Smith D.R."/>
            <person name="Sparks H."/>
            <person name="Anderson J."/>
            <person name="Bakaric R."/>
            <person name="Luria V."/>
            <person name="Karger A."/>
            <person name="Kirschner M.W."/>
            <person name="Durand P.M."/>
            <person name="Michod R.E."/>
            <person name="Nozaki H."/>
            <person name="Olson B.J."/>
        </authorList>
    </citation>
    <scope>NUCLEOTIDE SEQUENCE [LARGE SCALE GENOMIC DNA]</scope>
    <source>
        <strain evidence="4">NIES-2863</strain>
    </source>
</reference>
<organism evidence="3 4">
    <name type="scientific">Gonium pectorale</name>
    <name type="common">Green alga</name>
    <dbReference type="NCBI Taxonomy" id="33097"/>
    <lineage>
        <taxon>Eukaryota</taxon>
        <taxon>Viridiplantae</taxon>
        <taxon>Chlorophyta</taxon>
        <taxon>core chlorophytes</taxon>
        <taxon>Chlorophyceae</taxon>
        <taxon>CS clade</taxon>
        <taxon>Chlamydomonadales</taxon>
        <taxon>Volvocaceae</taxon>
        <taxon>Gonium</taxon>
    </lineage>
</organism>
<feature type="transmembrane region" description="Helical" evidence="2">
    <location>
        <begin position="432"/>
        <end position="457"/>
    </location>
</feature>
<keyword evidence="2" id="KW-1133">Transmembrane helix</keyword>
<evidence type="ECO:0000313" key="4">
    <source>
        <dbReference type="Proteomes" id="UP000075714"/>
    </source>
</evidence>
<gene>
    <name evidence="3" type="ORF">GPECTOR_7g1291</name>
</gene>
<name>A0A150GU60_GONPE</name>
<keyword evidence="2" id="KW-0472">Membrane</keyword>
<evidence type="ECO:0000256" key="2">
    <source>
        <dbReference type="SAM" id="Phobius"/>
    </source>
</evidence>
<evidence type="ECO:0000256" key="1">
    <source>
        <dbReference type="SAM" id="MobiDB-lite"/>
    </source>
</evidence>
<proteinExistence type="predicted"/>
<keyword evidence="4" id="KW-1185">Reference proteome</keyword>
<keyword evidence="2" id="KW-0812">Transmembrane</keyword>
<sequence>MSLERAASTGSTDGGPCGATAKPHFVTPVGQHIASLVDAAITRPDDVMADVGAGAGAPASFCIAWPPTFTAGGPAESVELRAALTAGACACAAAPVATGAASGGGRCGMAAAVSSLCGRLLCVSDDVVVAEERMSVDGAGCASARVRMVADSPRVATCLLADKQGLPVLESLADSAPLLALPPPAREEAHRLLWRMMHEALPPAHSELPFDPEAFASPLASLPAKLQAALCWAWTHHFRAFVRDWAFVLDYHPPPPATEPPPATASSEPESEPDASADYGSVMVQMASFLRDNRMFACLATLLQSAVERGMRIEPDGSCSFGPQQPGAEAAEAEAEEAAEVEWLPPAPPSPAASALTAAADGYESDACAAPMALLPVPPPLRVLAFGADEGEGRVDVGATAMTNGASASAAPFLPAPPSLPRQQTRGGSTTAALLLLLLLLLALALSALCTALPSALPSREEAAAATALLQALKCVASVALPFALSAAARRNAACAHASGGAAGLTERLAGAVQAGAAAWHATAAASAAGTGAAGAQQALKYAVAAAAAMTLLTAASSAVDGA</sequence>
<feature type="transmembrane region" description="Helical" evidence="2">
    <location>
        <begin position="463"/>
        <end position="485"/>
    </location>
</feature>
<dbReference type="OrthoDB" id="549078at2759"/>
<evidence type="ECO:0000313" key="3">
    <source>
        <dbReference type="EMBL" id="KXZ53395.1"/>
    </source>
</evidence>
<accession>A0A150GU60</accession>
<dbReference type="AlphaFoldDB" id="A0A150GU60"/>
<feature type="region of interest" description="Disordered" evidence="1">
    <location>
        <begin position="256"/>
        <end position="276"/>
    </location>
</feature>
<protein>
    <submittedName>
        <fullName evidence="3">Uncharacterized protein</fullName>
    </submittedName>
</protein>